<protein>
    <submittedName>
        <fullName evidence="1">33939_t:CDS:1</fullName>
    </submittedName>
</protein>
<gene>
    <name evidence="1" type="ORF">GMARGA_LOCUS3279</name>
</gene>
<proteinExistence type="predicted"/>
<sequence>MACFIQIIIDDGIAVICICKKRIVLKSKYNEAYLDSYANGPGCNEFSGTCAITEFFALAEKIVILEQKHVLCKELRKDIHLNYINRIQFILLYGSAPRKDIIAQSMFPKIFSKNTPVQYALLNKDQQEQLNEAKRMQAKWKIEEKAVYAQNCKTYTSNISKVCNQCTFINSDQVFCNALNKRLSFKENKKFIPKSHLSSHPLSNYLSNPDIAIFAMLTQSDNQSVSFWKTLAEMGEHGAFYKKSAFEGLCEVIVEITN</sequence>
<evidence type="ECO:0000313" key="2">
    <source>
        <dbReference type="Proteomes" id="UP000789901"/>
    </source>
</evidence>
<reference evidence="1 2" key="1">
    <citation type="submission" date="2021-06" db="EMBL/GenBank/DDBJ databases">
        <authorList>
            <person name="Kallberg Y."/>
            <person name="Tangrot J."/>
            <person name="Rosling A."/>
        </authorList>
    </citation>
    <scope>NUCLEOTIDE SEQUENCE [LARGE SCALE GENOMIC DNA]</scope>
    <source>
        <strain evidence="1 2">120-4 pot B 10/14</strain>
    </source>
</reference>
<keyword evidence="2" id="KW-1185">Reference proteome</keyword>
<organism evidence="1 2">
    <name type="scientific">Gigaspora margarita</name>
    <dbReference type="NCBI Taxonomy" id="4874"/>
    <lineage>
        <taxon>Eukaryota</taxon>
        <taxon>Fungi</taxon>
        <taxon>Fungi incertae sedis</taxon>
        <taxon>Mucoromycota</taxon>
        <taxon>Glomeromycotina</taxon>
        <taxon>Glomeromycetes</taxon>
        <taxon>Diversisporales</taxon>
        <taxon>Gigasporaceae</taxon>
        <taxon>Gigaspora</taxon>
    </lineage>
</organism>
<evidence type="ECO:0000313" key="1">
    <source>
        <dbReference type="EMBL" id="CAG8523584.1"/>
    </source>
</evidence>
<name>A0ABM8W4L6_GIGMA</name>
<dbReference type="EMBL" id="CAJVQB010001160">
    <property type="protein sequence ID" value="CAG8523584.1"/>
    <property type="molecule type" value="Genomic_DNA"/>
</dbReference>
<accession>A0ABM8W4L6</accession>
<comment type="caution">
    <text evidence="1">The sequence shown here is derived from an EMBL/GenBank/DDBJ whole genome shotgun (WGS) entry which is preliminary data.</text>
</comment>
<dbReference type="Proteomes" id="UP000789901">
    <property type="component" value="Unassembled WGS sequence"/>
</dbReference>